<dbReference type="AlphaFoldDB" id="A0A1W1CPW0"/>
<protein>
    <submittedName>
        <fullName evidence="1">Uncharacterized protein</fullName>
    </submittedName>
</protein>
<gene>
    <name evidence="1" type="ORF">MNB_SV-14-1367</name>
</gene>
<sequence length="130" mass="14757">MTEMNLMEKYPVIVLEIAKSETTFKSVDEILYHLKSKIDAHTVAKYIAIFNHYAHTKDLEEGNISTDILDARNIICCFGKDLSNPLTLAIRPRSIGVVEMSDKFVLSFMDAPNPQAHKEMLSWVKSVVNK</sequence>
<accession>A0A1W1CPW0</accession>
<proteinExistence type="predicted"/>
<dbReference type="InterPro" id="IPR049204">
    <property type="entry name" value="DUF6858"/>
</dbReference>
<reference evidence="1" key="1">
    <citation type="submission" date="2016-10" db="EMBL/GenBank/DDBJ databases">
        <authorList>
            <person name="de Groot N.N."/>
        </authorList>
    </citation>
    <scope>NUCLEOTIDE SEQUENCE</scope>
</reference>
<dbReference type="EMBL" id="FPHN01000229">
    <property type="protein sequence ID" value="SFV67742.1"/>
    <property type="molecule type" value="Genomic_DNA"/>
</dbReference>
<evidence type="ECO:0000313" key="1">
    <source>
        <dbReference type="EMBL" id="SFV67742.1"/>
    </source>
</evidence>
<organism evidence="1">
    <name type="scientific">hydrothermal vent metagenome</name>
    <dbReference type="NCBI Taxonomy" id="652676"/>
    <lineage>
        <taxon>unclassified sequences</taxon>
        <taxon>metagenomes</taxon>
        <taxon>ecological metagenomes</taxon>
    </lineage>
</organism>
<name>A0A1W1CPW0_9ZZZZ</name>
<dbReference type="Pfam" id="PF21651">
    <property type="entry name" value="DUF6858"/>
    <property type="match status" value="1"/>
</dbReference>